<sequence length="397" mass="42563">MNAVKPVKPSTIRLDFPGLTRPIHLRDAEPVANALQVGLSGWRPSVQAADASDNPASATHRRGGAYVVQSTYLDEPMDGLTVTGAFCAIVADLSEIWSEEHPKDLMLHAGGVVIAGQVVAFAGEARAGKSTLMARLTAEAWAQVLCDDVLPVQPDGQCLGLGIPPRLRLPLPKAVSARFRQHVQDNAPLRDGQYAYLAAETTAPHGTKAAMGAFVALTRLESGPARFHDLPKVQAMAHVLTRNISLSDETDPFLERAQNLVEGAVCLRLVYSDLEEAVALIRQAFCDGLIDIGPAMDLPPAPVLSPVALSDSWAQMAQVRLRQRGAETYLWHPQENSVLAVNPIAAVVWQLLSESQTGDAIAKTLAEAFPQVTPATIRADVALLLAQFEAAGVIRRR</sequence>
<dbReference type="Pfam" id="PF05402">
    <property type="entry name" value="PqqD"/>
    <property type="match status" value="1"/>
</dbReference>
<dbReference type="AlphaFoldDB" id="A0A918TR44"/>
<dbReference type="Gene3D" id="1.10.10.1150">
    <property type="entry name" value="Coenzyme PQQ synthesis protein D (PqqD)"/>
    <property type="match status" value="1"/>
</dbReference>
<dbReference type="RefSeq" id="WP_189411920.1">
    <property type="nucleotide sequence ID" value="NZ_BMYJ01000007.1"/>
</dbReference>
<evidence type="ECO:0000313" key="1">
    <source>
        <dbReference type="EMBL" id="GHC59452.1"/>
    </source>
</evidence>
<reference evidence="1" key="1">
    <citation type="journal article" date="2014" name="Int. J. Syst. Evol. Microbiol.">
        <title>Complete genome sequence of Corynebacterium casei LMG S-19264T (=DSM 44701T), isolated from a smear-ripened cheese.</title>
        <authorList>
            <consortium name="US DOE Joint Genome Institute (JGI-PGF)"/>
            <person name="Walter F."/>
            <person name="Albersmeier A."/>
            <person name="Kalinowski J."/>
            <person name="Ruckert C."/>
        </authorList>
    </citation>
    <scope>NUCLEOTIDE SEQUENCE</scope>
    <source>
        <strain evidence="1">KCTC 23310</strain>
    </source>
</reference>
<proteinExistence type="predicted"/>
<dbReference type="InterPro" id="IPR027417">
    <property type="entry name" value="P-loop_NTPase"/>
</dbReference>
<reference evidence="1" key="2">
    <citation type="submission" date="2020-09" db="EMBL/GenBank/DDBJ databases">
        <authorList>
            <person name="Sun Q."/>
            <person name="Kim S."/>
        </authorList>
    </citation>
    <scope>NUCLEOTIDE SEQUENCE</scope>
    <source>
        <strain evidence="1">KCTC 23310</strain>
    </source>
</reference>
<evidence type="ECO:0008006" key="3">
    <source>
        <dbReference type="Google" id="ProtNLM"/>
    </source>
</evidence>
<protein>
    <recommendedName>
        <fullName evidence="3">PqqD family peptide modification chaperone</fullName>
    </recommendedName>
</protein>
<dbReference type="EMBL" id="BMYJ01000007">
    <property type="protein sequence ID" value="GHC59452.1"/>
    <property type="molecule type" value="Genomic_DNA"/>
</dbReference>
<dbReference type="InterPro" id="IPR008792">
    <property type="entry name" value="PQQD"/>
</dbReference>
<evidence type="ECO:0000313" key="2">
    <source>
        <dbReference type="Proteomes" id="UP000638981"/>
    </source>
</evidence>
<dbReference type="Gene3D" id="3.40.50.300">
    <property type="entry name" value="P-loop containing nucleotide triphosphate hydrolases"/>
    <property type="match status" value="1"/>
</dbReference>
<dbReference type="SUPFAM" id="SSF53795">
    <property type="entry name" value="PEP carboxykinase-like"/>
    <property type="match status" value="1"/>
</dbReference>
<gene>
    <name evidence="1" type="ORF">GCM10007315_23970</name>
</gene>
<organism evidence="1 2">
    <name type="scientific">Neogemmobacter tilapiae</name>
    <dbReference type="NCBI Taxonomy" id="875041"/>
    <lineage>
        <taxon>Bacteria</taxon>
        <taxon>Pseudomonadati</taxon>
        <taxon>Pseudomonadota</taxon>
        <taxon>Alphaproteobacteria</taxon>
        <taxon>Rhodobacterales</taxon>
        <taxon>Paracoccaceae</taxon>
        <taxon>Neogemmobacter</taxon>
    </lineage>
</organism>
<accession>A0A918TR44</accession>
<dbReference type="InterPro" id="IPR041881">
    <property type="entry name" value="PqqD_sf"/>
</dbReference>
<keyword evidence="2" id="KW-1185">Reference proteome</keyword>
<dbReference type="Proteomes" id="UP000638981">
    <property type="component" value="Unassembled WGS sequence"/>
</dbReference>
<comment type="caution">
    <text evidence="1">The sequence shown here is derived from an EMBL/GenBank/DDBJ whole genome shotgun (WGS) entry which is preliminary data.</text>
</comment>
<name>A0A918TR44_9RHOB</name>